<evidence type="ECO:0000313" key="3">
    <source>
        <dbReference type="EMBL" id="VDK67331.1"/>
    </source>
</evidence>
<dbReference type="EMBL" id="UYRX01000002">
    <property type="protein sequence ID" value="VDK67331.1"/>
    <property type="molecule type" value="Genomic_DNA"/>
</dbReference>
<evidence type="ECO:0000256" key="1">
    <source>
        <dbReference type="SAM" id="MobiDB-lite"/>
    </source>
</evidence>
<evidence type="ECO:0000256" key="2">
    <source>
        <dbReference type="SAM" id="SignalP"/>
    </source>
</evidence>
<proteinExistence type="predicted"/>
<keyword evidence="4" id="KW-1185">Reference proteome</keyword>
<feature type="region of interest" description="Disordered" evidence="1">
    <location>
        <begin position="279"/>
        <end position="311"/>
    </location>
</feature>
<dbReference type="Proteomes" id="UP000277928">
    <property type="component" value="Unassembled WGS sequence"/>
</dbReference>
<feature type="chain" id="PRO_5018241163" evidence="2">
    <location>
        <begin position="19"/>
        <end position="311"/>
    </location>
</feature>
<feature type="signal peptide" evidence="2">
    <location>
        <begin position="1"/>
        <end position="18"/>
    </location>
</feature>
<organism evidence="3 4">
    <name type="scientific">Litomosoides sigmodontis</name>
    <name type="common">Filarial nematode worm</name>
    <dbReference type="NCBI Taxonomy" id="42156"/>
    <lineage>
        <taxon>Eukaryota</taxon>
        <taxon>Metazoa</taxon>
        <taxon>Ecdysozoa</taxon>
        <taxon>Nematoda</taxon>
        <taxon>Chromadorea</taxon>
        <taxon>Rhabditida</taxon>
        <taxon>Spirurina</taxon>
        <taxon>Spiruromorpha</taxon>
        <taxon>Filarioidea</taxon>
        <taxon>Onchocercidae</taxon>
        <taxon>Litomosoides</taxon>
    </lineage>
</organism>
<dbReference type="AlphaFoldDB" id="A0A3P6TSM9"/>
<dbReference type="OrthoDB" id="5868486at2759"/>
<feature type="region of interest" description="Disordered" evidence="1">
    <location>
        <begin position="23"/>
        <end position="64"/>
    </location>
</feature>
<reference evidence="3 4" key="1">
    <citation type="submission" date="2018-08" db="EMBL/GenBank/DDBJ databases">
        <authorList>
            <person name="Laetsch R D."/>
            <person name="Stevens L."/>
            <person name="Kumar S."/>
            <person name="Blaxter L. M."/>
        </authorList>
    </citation>
    <scope>NUCLEOTIDE SEQUENCE [LARGE SCALE GENOMIC DNA]</scope>
</reference>
<name>A0A3P6TSM9_LITSI</name>
<feature type="compositionally biased region" description="Polar residues" evidence="1">
    <location>
        <begin position="23"/>
        <end position="61"/>
    </location>
</feature>
<sequence length="311" mass="34329">MRRISTLIFLLLLENASALRATTTTDGSKQSGISSPPSFKLPDSSTTDAYSEASRPTASATRNDEWRSDVMQKLNSLQTKLSEILKCCKNKCSGRNDTVREEICNEKLTTQTTAFRSKTIKMVLPSRKCVFCPCPATSTACSVMPVGHCPCNVQISRLLPCPVTSGAFQVGNQRRKRQMTEITVSMEDKPAIEYLRKLGYVEESSLSTANICHPTNLPATILSPDEKTAAVVPIPMQPFAGVLSAHRPLPVPLLANYVPQQSLFGEISGMQPMNFALMSQQQEKRQRMTPSETVNGQEERKQQQPQEAELC</sequence>
<accession>A0A3P6TSM9</accession>
<protein>
    <submittedName>
        <fullName evidence="3">Uncharacterized protein</fullName>
    </submittedName>
</protein>
<keyword evidence="2" id="KW-0732">Signal</keyword>
<evidence type="ECO:0000313" key="4">
    <source>
        <dbReference type="Proteomes" id="UP000277928"/>
    </source>
</evidence>
<gene>
    <name evidence="3" type="ORF">NLS_LOCUS74</name>
</gene>